<dbReference type="InterPro" id="IPR004659">
    <property type="entry name" value="RNase_E/G"/>
</dbReference>
<keyword evidence="3" id="KW-0378">Hydrolase</keyword>
<dbReference type="GO" id="GO:0046872">
    <property type="term" value="F:metal ion binding"/>
    <property type="evidence" value="ECO:0007669"/>
    <property type="project" value="UniProtKB-KW"/>
</dbReference>
<protein>
    <submittedName>
        <fullName evidence="7">Ribonuclease G</fullName>
    </submittedName>
</protein>
<dbReference type="GO" id="GO:0005737">
    <property type="term" value="C:cytoplasm"/>
    <property type="evidence" value="ECO:0007669"/>
    <property type="project" value="TreeGrafter"/>
</dbReference>
<dbReference type="EMBL" id="FNQR01000011">
    <property type="protein sequence ID" value="SEA94371.1"/>
    <property type="molecule type" value="Genomic_DNA"/>
</dbReference>
<dbReference type="GO" id="GO:0006364">
    <property type="term" value="P:rRNA processing"/>
    <property type="evidence" value="ECO:0007669"/>
    <property type="project" value="TreeGrafter"/>
</dbReference>
<dbReference type="GO" id="GO:0004540">
    <property type="term" value="F:RNA nuclease activity"/>
    <property type="evidence" value="ECO:0007669"/>
    <property type="project" value="InterPro"/>
</dbReference>
<keyword evidence="5" id="KW-0694">RNA-binding</keyword>
<reference evidence="7 8" key="1">
    <citation type="submission" date="2016-10" db="EMBL/GenBank/DDBJ databases">
        <authorList>
            <person name="de Groot N.N."/>
        </authorList>
    </citation>
    <scope>NUCLEOTIDE SEQUENCE [LARGE SCALE GENOMIC DNA]</scope>
    <source>
        <strain evidence="7 8">CCM7597</strain>
    </source>
</reference>
<dbReference type="SMART" id="SM00316">
    <property type="entry name" value="S1"/>
    <property type="match status" value="1"/>
</dbReference>
<evidence type="ECO:0000256" key="1">
    <source>
        <dbReference type="ARBA" id="ARBA00001946"/>
    </source>
</evidence>
<dbReference type="InterPro" id="IPR019307">
    <property type="entry name" value="RNA-bd_AU-1/RNase_E/G"/>
</dbReference>
<proteinExistence type="predicted"/>
<evidence type="ECO:0000313" key="7">
    <source>
        <dbReference type="EMBL" id="SEA94371.1"/>
    </source>
</evidence>
<keyword evidence="4" id="KW-0460">Magnesium</keyword>
<dbReference type="SUPFAM" id="SSF50249">
    <property type="entry name" value="Nucleic acid-binding proteins"/>
    <property type="match status" value="1"/>
</dbReference>
<organism evidence="7 8">
    <name type="scientific">Thalassobacillus cyri</name>
    <dbReference type="NCBI Taxonomy" id="571932"/>
    <lineage>
        <taxon>Bacteria</taxon>
        <taxon>Bacillati</taxon>
        <taxon>Bacillota</taxon>
        <taxon>Bacilli</taxon>
        <taxon>Bacillales</taxon>
        <taxon>Bacillaceae</taxon>
        <taxon>Thalassobacillus</taxon>
    </lineage>
</organism>
<evidence type="ECO:0000259" key="6">
    <source>
        <dbReference type="PROSITE" id="PS50126"/>
    </source>
</evidence>
<evidence type="ECO:0000256" key="2">
    <source>
        <dbReference type="ARBA" id="ARBA00022723"/>
    </source>
</evidence>
<evidence type="ECO:0000256" key="3">
    <source>
        <dbReference type="ARBA" id="ARBA00022801"/>
    </source>
</evidence>
<dbReference type="InterPro" id="IPR012340">
    <property type="entry name" value="NA-bd_OB-fold"/>
</dbReference>
<dbReference type="InterPro" id="IPR003029">
    <property type="entry name" value="S1_domain"/>
</dbReference>
<comment type="cofactor">
    <cofactor evidence="1">
        <name>Mg(2+)</name>
        <dbReference type="ChEBI" id="CHEBI:18420"/>
    </cofactor>
</comment>
<evidence type="ECO:0000256" key="5">
    <source>
        <dbReference type="ARBA" id="ARBA00022884"/>
    </source>
</evidence>
<dbReference type="AlphaFoldDB" id="A0A1H4FB11"/>
<dbReference type="STRING" id="571932.SAMN05421743_1113"/>
<dbReference type="PANTHER" id="PTHR30001">
    <property type="entry name" value="RIBONUCLEASE"/>
    <property type="match status" value="1"/>
</dbReference>
<dbReference type="RefSeq" id="WP_093045464.1">
    <property type="nucleotide sequence ID" value="NZ_FNQR01000011.1"/>
</dbReference>
<keyword evidence="8" id="KW-1185">Reference proteome</keyword>
<feature type="domain" description="S1 motif" evidence="6">
    <location>
        <begin position="38"/>
        <end position="108"/>
    </location>
</feature>
<dbReference type="PROSITE" id="PS50126">
    <property type="entry name" value="S1"/>
    <property type="match status" value="1"/>
</dbReference>
<accession>A0A1H4FB11</accession>
<dbReference type="GO" id="GO:0016787">
    <property type="term" value="F:hydrolase activity"/>
    <property type="evidence" value="ECO:0007669"/>
    <property type="project" value="UniProtKB-KW"/>
</dbReference>
<dbReference type="Pfam" id="PF10150">
    <property type="entry name" value="RNase_E_G"/>
    <property type="match status" value="1"/>
</dbReference>
<gene>
    <name evidence="7" type="ORF">SAMN05421743_1113</name>
</gene>
<dbReference type="OrthoDB" id="9804278at2"/>
<keyword evidence="2" id="KW-0479">Metal-binding</keyword>
<dbReference type="Gene3D" id="2.40.50.140">
    <property type="entry name" value="Nucleic acid-binding proteins"/>
    <property type="match status" value="1"/>
</dbReference>
<dbReference type="CDD" id="cd04453">
    <property type="entry name" value="S1_RNase_E"/>
    <property type="match status" value="1"/>
</dbReference>
<evidence type="ECO:0000313" key="8">
    <source>
        <dbReference type="Proteomes" id="UP000198584"/>
    </source>
</evidence>
<sequence length="477" mass="54212">MRQLFISNRTTEKVAMLYENNRLMEVYFDRDISRSQVDDIYLGKVVRIEQGLQAAFVNIGMQNNGFLRQQDVKTGTGRIESLLTEGQYIYVQVKKDGVGNKGPVLTTDITIPGAYIIYLPLRAQISVSNKISKEEQIKWKQSVTEWLDDGEGAIIRTSAQYKDDEVIKGELEALKKRWKESAGAPVKKSPGVILTSKLVPDHLLRKYPVHLIDEYVVDDVDLSKQLQSRYPAYKNRITWKKFWHKESRHSIQGVQEQMIHSVVEVGQGISLTIEETEALVVIDVNSQGFTGRSNKQHTAYQVNLAAVKEIARQIRLRNLSGIIVIDFINTDSQDLEGKIKKALSNELKEDPISSRCHGFTALGLFELTRKRELPSWRSKLIEETTTCKNLATKVFELERELLAYEDSSHETVLLTVSPVVADLKKQLLSASVSSRIPQEVFFRIDPAINDYRIEMAGSDEMVKAYVASRGYHVDKSF</sequence>
<name>A0A1H4FB11_9BACI</name>
<evidence type="ECO:0000256" key="4">
    <source>
        <dbReference type="ARBA" id="ARBA00022842"/>
    </source>
</evidence>
<dbReference type="Proteomes" id="UP000198584">
    <property type="component" value="Unassembled WGS sequence"/>
</dbReference>
<dbReference type="GO" id="GO:0003723">
    <property type="term" value="F:RNA binding"/>
    <property type="evidence" value="ECO:0007669"/>
    <property type="project" value="UniProtKB-KW"/>
</dbReference>
<dbReference type="PANTHER" id="PTHR30001:SF0">
    <property type="entry name" value="RIBONUCLEASE G"/>
    <property type="match status" value="1"/>
</dbReference>